<evidence type="ECO:0000256" key="1">
    <source>
        <dbReference type="ARBA" id="ARBA00001946"/>
    </source>
</evidence>
<evidence type="ECO:0000259" key="5">
    <source>
        <dbReference type="Pfam" id="PF02879"/>
    </source>
</evidence>
<dbReference type="InterPro" id="IPR016055">
    <property type="entry name" value="A-D-PHexomutase_a/b/a-I/II/III"/>
</dbReference>
<evidence type="ECO:0000256" key="2">
    <source>
        <dbReference type="ARBA" id="ARBA00010231"/>
    </source>
</evidence>
<evidence type="ECO:0000313" key="8">
    <source>
        <dbReference type="Proteomes" id="UP000199662"/>
    </source>
</evidence>
<comment type="cofactor">
    <cofactor evidence="1">
        <name>Mg(2+)</name>
        <dbReference type="ChEBI" id="CHEBI:18420"/>
    </cofactor>
</comment>
<sequence>MSLSRQNLLELQNGSDVRGVAMAGVSGEAITLTDEAVNRIAGAFVHWLAARTEKDVSQLKIGVGHDSRISAERFKVQVLKAVTSLKANPFDCGLASTPAMFMSTIFTELNFDGAIMLTASHLPYNRNGMKFFTKMGGLEKTEITELLDSSVSCPPGEADIKRVDKVNLIQIYSTSLCEKICKSIDSRDQEKPLEGLHIIVDAGNGAGGFFATQVLEKLGADISGSQFLEPDGYFPNHIPNPEDEKAMLSLQNAVLQSKADLGIIFDTDVDRMSAVLKDGTVVSRNAIIAMMAAIVAREAPDSTIVTDSVTSDMLTEFIEKDLGLKHRRFKRGYKNVINECIRLNNSGVLSPLAIETSGHGALKENYYLDDGSYLAVKIIIEAVHLKRQHKELSALIARLKHPYADYEFRMKILDNDFHTYGQYILAVFEKCAKEKGLFVVPNSYEGVRIAFSGETIQGWALLRTSLHDPVMALNIEGHRSGDCKNILDLVKTMLEGCVNLDKNTLNVLVV</sequence>
<dbReference type="GO" id="GO:0004615">
    <property type="term" value="F:phosphomannomutase activity"/>
    <property type="evidence" value="ECO:0007669"/>
    <property type="project" value="TreeGrafter"/>
</dbReference>
<evidence type="ECO:0000259" key="4">
    <source>
        <dbReference type="Pfam" id="PF02878"/>
    </source>
</evidence>
<proteinExistence type="inferred from homology"/>
<dbReference type="InterPro" id="IPR005845">
    <property type="entry name" value="A-D-PHexomutase_a/b/a-II"/>
</dbReference>
<dbReference type="FunFam" id="3.40.120.10:FF:000010">
    <property type="entry name" value="phosphomannomutase/phosphoglucomutase isoform X1"/>
    <property type="match status" value="1"/>
</dbReference>
<dbReference type="Proteomes" id="UP000199662">
    <property type="component" value="Unassembled WGS sequence"/>
</dbReference>
<dbReference type="InterPro" id="IPR005844">
    <property type="entry name" value="A-D-PHexomutase_a/b/a-I"/>
</dbReference>
<dbReference type="Pfam" id="PF02880">
    <property type="entry name" value="PGM_PMM_III"/>
    <property type="match status" value="1"/>
</dbReference>
<comment type="similarity">
    <text evidence="2">Belongs to the phosphohexose mutase family.</text>
</comment>
<dbReference type="InterPro" id="IPR050060">
    <property type="entry name" value="Phosphoglucosamine_mutase"/>
</dbReference>
<dbReference type="Gene3D" id="3.30.310.50">
    <property type="entry name" value="Alpha-D-phosphohexomutase, C-terminal domain"/>
    <property type="match status" value="1"/>
</dbReference>
<accession>A0A1H6ZSD2</accession>
<dbReference type="PANTHER" id="PTHR42946">
    <property type="entry name" value="PHOSPHOHEXOSE MUTASE"/>
    <property type="match status" value="1"/>
</dbReference>
<dbReference type="PANTHER" id="PTHR42946:SF1">
    <property type="entry name" value="PHOSPHOGLUCOMUTASE (ALPHA-D-GLUCOSE-1,6-BISPHOSPHATE-DEPENDENT)"/>
    <property type="match status" value="1"/>
</dbReference>
<dbReference type="Gene3D" id="3.40.120.10">
    <property type="entry name" value="Alpha-D-Glucose-1,6-Bisphosphate, subunit A, domain 3"/>
    <property type="match status" value="3"/>
</dbReference>
<dbReference type="GO" id="GO:0005975">
    <property type="term" value="P:carbohydrate metabolic process"/>
    <property type="evidence" value="ECO:0007669"/>
    <property type="project" value="InterPro"/>
</dbReference>
<organism evidence="7 8">
    <name type="scientific">Propionispira arboris</name>
    <dbReference type="NCBI Taxonomy" id="84035"/>
    <lineage>
        <taxon>Bacteria</taxon>
        <taxon>Bacillati</taxon>
        <taxon>Bacillota</taxon>
        <taxon>Negativicutes</taxon>
        <taxon>Selenomonadales</taxon>
        <taxon>Selenomonadaceae</taxon>
        <taxon>Propionispira</taxon>
    </lineage>
</organism>
<feature type="domain" description="Alpha-D-phosphohexomutase alpha/beta/alpha" evidence="5">
    <location>
        <begin position="181"/>
        <end position="279"/>
    </location>
</feature>
<evidence type="ECO:0000259" key="6">
    <source>
        <dbReference type="Pfam" id="PF02880"/>
    </source>
</evidence>
<dbReference type="Pfam" id="PF02879">
    <property type="entry name" value="PGM_PMM_II"/>
    <property type="match status" value="1"/>
</dbReference>
<evidence type="ECO:0000313" key="7">
    <source>
        <dbReference type="EMBL" id="SEJ52602.1"/>
    </source>
</evidence>
<dbReference type="PRINTS" id="PR00509">
    <property type="entry name" value="PGMPMM"/>
</dbReference>
<dbReference type="AlphaFoldDB" id="A0A1H6ZSD2"/>
<dbReference type="CDD" id="cd03089">
    <property type="entry name" value="PMM_PGM"/>
    <property type="match status" value="1"/>
</dbReference>
<name>A0A1H6ZSD2_9FIRM</name>
<dbReference type="STRING" id="84035.SAMN05660742_109124"/>
<feature type="domain" description="Alpha-D-phosphohexomutase alpha/beta/alpha" evidence="6">
    <location>
        <begin position="285"/>
        <end position="399"/>
    </location>
</feature>
<dbReference type="RefSeq" id="WP_091831531.1">
    <property type="nucleotide sequence ID" value="NZ_FNZK01000009.1"/>
</dbReference>
<keyword evidence="3" id="KW-0597">Phosphoprotein</keyword>
<feature type="domain" description="Alpha-D-phosphohexomutase alpha/beta/alpha" evidence="4">
    <location>
        <begin position="23"/>
        <end position="145"/>
    </location>
</feature>
<reference evidence="8" key="1">
    <citation type="submission" date="2016-10" db="EMBL/GenBank/DDBJ databases">
        <authorList>
            <person name="Varghese N."/>
            <person name="Submissions S."/>
        </authorList>
    </citation>
    <scope>NUCLEOTIDE SEQUENCE [LARGE SCALE GENOMIC DNA]</scope>
    <source>
        <strain evidence="8">DSM 2179</strain>
    </source>
</reference>
<keyword evidence="8" id="KW-1185">Reference proteome</keyword>
<dbReference type="Pfam" id="PF02878">
    <property type="entry name" value="PGM_PMM_I"/>
    <property type="match status" value="1"/>
</dbReference>
<dbReference type="InterPro" id="IPR005841">
    <property type="entry name" value="Alpha-D-phosphohexomutase_SF"/>
</dbReference>
<dbReference type="InterPro" id="IPR005846">
    <property type="entry name" value="A-D-PHexomutase_a/b/a-III"/>
</dbReference>
<protein>
    <submittedName>
        <fullName evidence="7">Phosphomannomutase</fullName>
    </submittedName>
</protein>
<dbReference type="SUPFAM" id="SSF53738">
    <property type="entry name" value="Phosphoglucomutase, first 3 domains"/>
    <property type="match status" value="3"/>
</dbReference>
<evidence type="ECO:0000256" key="3">
    <source>
        <dbReference type="ARBA" id="ARBA00022553"/>
    </source>
</evidence>
<gene>
    <name evidence="7" type="ORF">SAMN05660742_109124</name>
</gene>
<dbReference type="EMBL" id="FNZK01000009">
    <property type="protein sequence ID" value="SEJ52602.1"/>
    <property type="molecule type" value="Genomic_DNA"/>
</dbReference>